<accession>A0A1G9QFD0</accession>
<proteinExistence type="predicted"/>
<dbReference type="AlphaFoldDB" id="A0A1G9QFD0"/>
<dbReference type="Gene3D" id="3.40.50.150">
    <property type="entry name" value="Vaccinia Virus protein VP39"/>
    <property type="match status" value="1"/>
</dbReference>
<dbReference type="RefSeq" id="WP_089888968.1">
    <property type="nucleotide sequence ID" value="NZ_FNGV01000005.1"/>
</dbReference>
<dbReference type="PANTHER" id="PTHR43861">
    <property type="entry name" value="TRANS-ACONITATE 2-METHYLTRANSFERASE-RELATED"/>
    <property type="match status" value="1"/>
</dbReference>
<keyword evidence="3" id="KW-1185">Reference proteome</keyword>
<evidence type="ECO:0000313" key="2">
    <source>
        <dbReference type="EMBL" id="SDM09683.1"/>
    </source>
</evidence>
<name>A0A1G9QFD0_9FLAO</name>
<dbReference type="GO" id="GO:0008168">
    <property type="term" value="F:methyltransferase activity"/>
    <property type="evidence" value="ECO:0007669"/>
    <property type="project" value="UniProtKB-KW"/>
</dbReference>
<evidence type="ECO:0000256" key="1">
    <source>
        <dbReference type="ARBA" id="ARBA00022679"/>
    </source>
</evidence>
<evidence type="ECO:0000313" key="3">
    <source>
        <dbReference type="Proteomes" id="UP000199440"/>
    </source>
</evidence>
<dbReference type="PANTHER" id="PTHR43861:SF3">
    <property type="entry name" value="PUTATIVE (AFU_ORTHOLOGUE AFUA_2G14390)-RELATED"/>
    <property type="match status" value="1"/>
</dbReference>
<dbReference type="InterPro" id="IPR029063">
    <property type="entry name" value="SAM-dependent_MTases_sf"/>
</dbReference>
<organism evidence="2 3">
    <name type="scientific">Kriegella aquimaris</name>
    <dbReference type="NCBI Taxonomy" id="192904"/>
    <lineage>
        <taxon>Bacteria</taxon>
        <taxon>Pseudomonadati</taxon>
        <taxon>Bacteroidota</taxon>
        <taxon>Flavobacteriia</taxon>
        <taxon>Flavobacteriales</taxon>
        <taxon>Flavobacteriaceae</taxon>
        <taxon>Kriegella</taxon>
    </lineage>
</organism>
<gene>
    <name evidence="2" type="ORF">SAMN04488514_10514</name>
</gene>
<reference evidence="2 3" key="1">
    <citation type="submission" date="2016-10" db="EMBL/GenBank/DDBJ databases">
        <authorList>
            <person name="de Groot N.N."/>
        </authorList>
    </citation>
    <scope>NUCLEOTIDE SEQUENCE [LARGE SCALE GENOMIC DNA]</scope>
    <source>
        <strain evidence="2 3">DSM 19886</strain>
    </source>
</reference>
<dbReference type="GO" id="GO:0032259">
    <property type="term" value="P:methylation"/>
    <property type="evidence" value="ECO:0007669"/>
    <property type="project" value="UniProtKB-KW"/>
</dbReference>
<dbReference type="EMBL" id="FNGV01000005">
    <property type="protein sequence ID" value="SDM09683.1"/>
    <property type="molecule type" value="Genomic_DNA"/>
</dbReference>
<dbReference type="OrthoDB" id="2370471at2"/>
<dbReference type="Proteomes" id="UP000199440">
    <property type="component" value="Unassembled WGS sequence"/>
</dbReference>
<sequence length="275" mass="32078">MKLYLKTKDYSVSQEEFGLVQHPELEMLITKPQPKEIDRYYQSENYISHSDSKKSLLDKMYQFVKRVTLFQKVKLVDRYVQDDKSILDIGAGTGDFLFAAAQKGWTISGVEPNSEARNRAFQKSVALSPDLESLMHRKYKVITLWHVLEHLPDLENQILKMISLLEERGALVIAVPNFNSYDAKHYKESWAAYDVPRHLWHFSRTAIKKLFHKYGMEVVETRPMIFDAFYVALLSEKYKTGKTNYLRAFQVGLRSNISAWTTKEYSSLIYVLKKA</sequence>
<dbReference type="SUPFAM" id="SSF53335">
    <property type="entry name" value="S-adenosyl-L-methionine-dependent methyltransferases"/>
    <property type="match status" value="1"/>
</dbReference>
<dbReference type="CDD" id="cd02440">
    <property type="entry name" value="AdoMet_MTases"/>
    <property type="match status" value="1"/>
</dbReference>
<protein>
    <submittedName>
        <fullName evidence="2">Methyltransferase domain-containing protein</fullName>
    </submittedName>
</protein>
<keyword evidence="2" id="KW-0489">Methyltransferase</keyword>
<dbReference type="STRING" id="192904.SAMN04488514_10514"/>
<dbReference type="Pfam" id="PF13489">
    <property type="entry name" value="Methyltransf_23"/>
    <property type="match status" value="1"/>
</dbReference>
<keyword evidence="1 2" id="KW-0808">Transferase</keyword>